<keyword evidence="4 5" id="KW-0472">Membrane</keyword>
<feature type="transmembrane region" description="Helical" evidence="5">
    <location>
        <begin position="269"/>
        <end position="286"/>
    </location>
</feature>
<feature type="transmembrane region" description="Helical" evidence="5">
    <location>
        <begin position="323"/>
        <end position="341"/>
    </location>
</feature>
<dbReference type="PROSITE" id="PS51012">
    <property type="entry name" value="ABC_TM2"/>
    <property type="match status" value="1"/>
</dbReference>
<dbReference type="PANTHER" id="PTHR43027:SF1">
    <property type="entry name" value="DOXORUBICIN RESISTANCE ABC TRANSPORTER PERMEASE PROTEIN DRRC-RELATED"/>
    <property type="match status" value="1"/>
</dbReference>
<dbReference type="OrthoDB" id="9778589at2"/>
<dbReference type="EMBL" id="QZCG01000005">
    <property type="protein sequence ID" value="RJE85819.1"/>
    <property type="molecule type" value="Genomic_DNA"/>
</dbReference>
<evidence type="ECO:0000313" key="8">
    <source>
        <dbReference type="Proteomes" id="UP000284202"/>
    </source>
</evidence>
<feature type="transmembrane region" description="Helical" evidence="5">
    <location>
        <begin position="21"/>
        <end position="44"/>
    </location>
</feature>
<gene>
    <name evidence="7" type="ORF">D3P04_08685</name>
</gene>
<keyword evidence="8" id="KW-1185">Reference proteome</keyword>
<sequence>MTFARIKALFSIQLAETKRDFGAVFLSLIFPLFFVLLLSGSVLLSPDFKVEFGIVNAGTNTEAREFADQLASQNVALRSLDAETAREGLDNGELSAVVIFPDGWTANGDAPLQLETGKTFAGFAETAIDAARARIGLPEDTAIEARTIEQARNAEFNFIYPGMLALALVQLGLFMTATPILKARDRGTLRYLLLTPLTKPEMVFSQIAFRVAVAVLQIGILLAVGSFIVELSPLQWLQTAGVALMGVIMLISLGYALSGLATSTEAGMAMVMIANFTLMFGGNIFWDPEGSTILMVIAHILPVSYLADAFRQIISGSEGLWPLWLDLAAIIGWTVAILLVATRTFSFDMRGGELRAQHG</sequence>
<feature type="transmembrane region" description="Helical" evidence="5">
    <location>
        <begin position="292"/>
        <end position="311"/>
    </location>
</feature>
<keyword evidence="2 5" id="KW-0812">Transmembrane</keyword>
<reference evidence="8" key="1">
    <citation type="submission" date="2018-09" db="EMBL/GenBank/DDBJ databases">
        <title>Acidovorax cavernicola nov. sp. isolated from Gruta de las Maravillas (Aracena, Spain).</title>
        <authorList>
            <person name="Jurado V."/>
            <person name="Gutierrez-Patricio S."/>
            <person name="Gonzalez-Pimentel J.L."/>
            <person name="Miller A.Z."/>
            <person name="Laiz L."/>
            <person name="Saiz-Jimenez C."/>
        </authorList>
    </citation>
    <scope>NUCLEOTIDE SEQUENCE [LARGE SCALE GENOMIC DNA]</scope>
    <source>
        <strain evidence="8">1011MAR3C25</strain>
    </source>
</reference>
<dbReference type="PANTHER" id="PTHR43027">
    <property type="entry name" value="DOXORUBICIN RESISTANCE ABC TRANSPORTER PERMEASE PROTEIN DRRC-RELATED"/>
    <property type="match status" value="1"/>
</dbReference>
<dbReference type="InterPro" id="IPR013525">
    <property type="entry name" value="ABC2_TM"/>
</dbReference>
<dbReference type="InterPro" id="IPR047817">
    <property type="entry name" value="ABC2_TM_bact-type"/>
</dbReference>
<keyword evidence="3 5" id="KW-1133">Transmembrane helix</keyword>
<evidence type="ECO:0000256" key="5">
    <source>
        <dbReference type="SAM" id="Phobius"/>
    </source>
</evidence>
<evidence type="ECO:0000313" key="7">
    <source>
        <dbReference type="EMBL" id="RJE85819.1"/>
    </source>
</evidence>
<evidence type="ECO:0000256" key="3">
    <source>
        <dbReference type="ARBA" id="ARBA00022989"/>
    </source>
</evidence>
<feature type="transmembrane region" description="Helical" evidence="5">
    <location>
        <begin position="235"/>
        <end position="257"/>
    </location>
</feature>
<proteinExistence type="predicted"/>
<dbReference type="RefSeq" id="WP_119747909.1">
    <property type="nucleotide sequence ID" value="NZ_QZCG01000005.1"/>
</dbReference>
<dbReference type="GO" id="GO:0016020">
    <property type="term" value="C:membrane"/>
    <property type="evidence" value="ECO:0007669"/>
    <property type="project" value="UniProtKB-SubCell"/>
</dbReference>
<evidence type="ECO:0000256" key="2">
    <source>
        <dbReference type="ARBA" id="ARBA00022692"/>
    </source>
</evidence>
<feature type="transmembrane region" description="Helical" evidence="5">
    <location>
        <begin position="158"/>
        <end position="181"/>
    </location>
</feature>
<evidence type="ECO:0000256" key="1">
    <source>
        <dbReference type="ARBA" id="ARBA00004141"/>
    </source>
</evidence>
<organism evidence="7 8">
    <name type="scientific">Paracoccus onubensis</name>
    <dbReference type="NCBI Taxonomy" id="1675788"/>
    <lineage>
        <taxon>Bacteria</taxon>
        <taxon>Pseudomonadati</taxon>
        <taxon>Pseudomonadota</taxon>
        <taxon>Alphaproteobacteria</taxon>
        <taxon>Rhodobacterales</taxon>
        <taxon>Paracoccaceae</taxon>
        <taxon>Paracoccus</taxon>
    </lineage>
</organism>
<comment type="subcellular location">
    <subcellularLocation>
        <location evidence="1">Membrane</location>
        <topology evidence="1">Multi-pass membrane protein</topology>
    </subcellularLocation>
</comment>
<comment type="caution">
    <text evidence="7">The sequence shown here is derived from an EMBL/GenBank/DDBJ whole genome shotgun (WGS) entry which is preliminary data.</text>
</comment>
<name>A0A418SXX7_9RHOB</name>
<dbReference type="Pfam" id="PF12698">
    <property type="entry name" value="ABC2_membrane_3"/>
    <property type="match status" value="1"/>
</dbReference>
<dbReference type="InterPro" id="IPR052902">
    <property type="entry name" value="ABC-2_transporter"/>
</dbReference>
<protein>
    <submittedName>
        <fullName evidence="7">ABC transporter permease</fullName>
    </submittedName>
</protein>
<accession>A0A418SXX7</accession>
<dbReference type="GO" id="GO:0140359">
    <property type="term" value="F:ABC-type transporter activity"/>
    <property type="evidence" value="ECO:0007669"/>
    <property type="project" value="InterPro"/>
</dbReference>
<evidence type="ECO:0000256" key="4">
    <source>
        <dbReference type="ARBA" id="ARBA00023136"/>
    </source>
</evidence>
<dbReference type="Proteomes" id="UP000284202">
    <property type="component" value="Unassembled WGS sequence"/>
</dbReference>
<feature type="domain" description="ABC transmembrane type-2" evidence="6">
    <location>
        <begin position="124"/>
        <end position="348"/>
    </location>
</feature>
<evidence type="ECO:0000259" key="6">
    <source>
        <dbReference type="PROSITE" id="PS51012"/>
    </source>
</evidence>
<feature type="transmembrane region" description="Helical" evidence="5">
    <location>
        <begin position="207"/>
        <end position="229"/>
    </location>
</feature>
<dbReference type="AlphaFoldDB" id="A0A418SXX7"/>